<dbReference type="InterPro" id="IPR042769">
    <property type="entry name" value="SPATA6_fam"/>
</dbReference>
<dbReference type="GO" id="GO:0032027">
    <property type="term" value="F:myosin light chain binding"/>
    <property type="evidence" value="ECO:0007669"/>
    <property type="project" value="InterPro"/>
</dbReference>
<dbReference type="AlphaFoldDB" id="A0A3B3QKX6"/>
<dbReference type="Proteomes" id="UP000261540">
    <property type="component" value="Unplaced"/>
</dbReference>
<keyword evidence="2" id="KW-0597">Phosphoprotein</keyword>
<comment type="similarity">
    <text evidence="1">Belongs to the SPATA6 family.</text>
</comment>
<evidence type="ECO:0000256" key="1">
    <source>
        <dbReference type="ARBA" id="ARBA00006215"/>
    </source>
</evidence>
<dbReference type="PANTHER" id="PTHR16435">
    <property type="entry name" value="SPERMATOGENESIS-ASSOCIATED PROTEIN 6 SPATA6"/>
    <property type="match status" value="1"/>
</dbReference>
<dbReference type="PANTHER" id="PTHR16435:SF5">
    <property type="entry name" value="SPERMATOGENESIS ASSOCIATED 6-LIKE PROTEIN"/>
    <property type="match status" value="1"/>
</dbReference>
<reference evidence="5" key="1">
    <citation type="submission" date="2025-08" db="UniProtKB">
        <authorList>
            <consortium name="Ensembl"/>
        </authorList>
    </citation>
    <scope>IDENTIFICATION</scope>
</reference>
<reference evidence="5" key="2">
    <citation type="submission" date="2025-09" db="UniProtKB">
        <authorList>
            <consortium name="Ensembl"/>
        </authorList>
    </citation>
    <scope>IDENTIFICATION</scope>
</reference>
<proteinExistence type="inferred from homology"/>
<keyword evidence="6" id="KW-1185">Reference proteome</keyword>
<evidence type="ECO:0000259" key="4">
    <source>
        <dbReference type="Pfam" id="PF14909"/>
    </source>
</evidence>
<protein>
    <submittedName>
        <fullName evidence="5">Spermatogenesis associated 6-like</fullName>
    </submittedName>
</protein>
<feature type="region of interest" description="Disordered" evidence="3">
    <location>
        <begin position="129"/>
        <end position="173"/>
    </location>
</feature>
<name>A0A3B3QKX6_9TELE</name>
<dbReference type="Pfam" id="PF14909">
    <property type="entry name" value="SPATA6"/>
    <property type="match status" value="1"/>
</dbReference>
<dbReference type="STRING" id="1676925.ENSPKIP00000006773"/>
<dbReference type="GO" id="GO:0120212">
    <property type="term" value="C:sperm head-tail coupling apparatus"/>
    <property type="evidence" value="ECO:0007669"/>
    <property type="project" value="InterPro"/>
</dbReference>
<dbReference type="Ensembl" id="ENSPKIT00000030805.1">
    <property type="protein sequence ID" value="ENSPKIP00000006773.1"/>
    <property type="gene ID" value="ENSPKIG00000022918.1"/>
</dbReference>
<evidence type="ECO:0000256" key="2">
    <source>
        <dbReference type="ARBA" id="ARBA00022553"/>
    </source>
</evidence>
<dbReference type="GeneTree" id="ENSGT00530000063821"/>
<sequence>MNQYKKTECHPPVFPIVFQERMRFDKVFKHVHDPADVSEVLECERVKVDLIQLIPPVGELLAHFEADARSFLFPEPKLVAPSSGVDREVLMTRSPVFPGIAPRLEFSTRTSIRECPSTAENNFYPNTLLRTSARKPKGRKSPLLRGRSPPRLGALGARRGPPRDRVGFRPHSLSLGTHGVLKRSQQDTQAQCHLALPGGLYRDHSQLKECYASCQRPVNGQHSASPNHQSARMMAQQRSPTRWLQDQGNGNQSHSFSWDTVEYDSSSSRDLYEHILRNTKGSPEGWDEVHRRVRGLLTTSRARHRLTCGATDSEVEEVLTRRSISPCRL</sequence>
<organism evidence="5 6">
    <name type="scientific">Paramormyrops kingsleyae</name>
    <dbReference type="NCBI Taxonomy" id="1676925"/>
    <lineage>
        <taxon>Eukaryota</taxon>
        <taxon>Metazoa</taxon>
        <taxon>Chordata</taxon>
        <taxon>Craniata</taxon>
        <taxon>Vertebrata</taxon>
        <taxon>Euteleostomi</taxon>
        <taxon>Actinopterygii</taxon>
        <taxon>Neopterygii</taxon>
        <taxon>Teleostei</taxon>
        <taxon>Osteoglossocephala</taxon>
        <taxon>Osteoglossomorpha</taxon>
        <taxon>Osteoglossiformes</taxon>
        <taxon>Mormyridae</taxon>
        <taxon>Paramormyrops</taxon>
    </lineage>
</organism>
<evidence type="ECO:0000313" key="5">
    <source>
        <dbReference type="Ensembl" id="ENSPKIP00000006773.1"/>
    </source>
</evidence>
<feature type="compositionally biased region" description="Basic residues" evidence="3">
    <location>
        <begin position="132"/>
        <end position="142"/>
    </location>
</feature>
<feature type="domain" description="Spermatogenesis-associated protein 6 N-terminal" evidence="4">
    <location>
        <begin position="1"/>
        <end position="112"/>
    </location>
</feature>
<dbReference type="InterPro" id="IPR032732">
    <property type="entry name" value="SPATA6_N"/>
</dbReference>
<evidence type="ECO:0000256" key="3">
    <source>
        <dbReference type="SAM" id="MobiDB-lite"/>
    </source>
</evidence>
<accession>A0A3B3QKX6</accession>
<dbReference type="GO" id="GO:0007283">
    <property type="term" value="P:spermatogenesis"/>
    <property type="evidence" value="ECO:0007669"/>
    <property type="project" value="InterPro"/>
</dbReference>
<evidence type="ECO:0000313" key="6">
    <source>
        <dbReference type="Proteomes" id="UP000261540"/>
    </source>
</evidence>